<protein>
    <submittedName>
        <fullName evidence="6">IQ domain-containing protein</fullName>
    </submittedName>
</protein>
<name>A0A9P3G011_9APHY</name>
<evidence type="ECO:0000313" key="7">
    <source>
        <dbReference type="Proteomes" id="UP000703269"/>
    </source>
</evidence>
<dbReference type="Proteomes" id="UP000703269">
    <property type="component" value="Unassembled WGS sequence"/>
</dbReference>
<keyword evidence="3" id="KW-0963">Cytoplasm</keyword>
<keyword evidence="7" id="KW-1185">Reference proteome</keyword>
<evidence type="ECO:0000256" key="1">
    <source>
        <dbReference type="ARBA" id="ARBA00004123"/>
    </source>
</evidence>
<dbReference type="InterPro" id="IPR044159">
    <property type="entry name" value="IQM"/>
</dbReference>
<reference evidence="6 7" key="1">
    <citation type="submission" date="2021-08" db="EMBL/GenBank/DDBJ databases">
        <title>Draft Genome Sequence of Phanerochaete sordida strain YK-624.</title>
        <authorList>
            <person name="Mori T."/>
            <person name="Dohra H."/>
            <person name="Suzuki T."/>
            <person name="Kawagishi H."/>
            <person name="Hirai H."/>
        </authorList>
    </citation>
    <scope>NUCLEOTIDE SEQUENCE [LARGE SCALE GENOMIC DNA]</scope>
    <source>
        <strain evidence="6 7">YK-624</strain>
    </source>
</reference>
<dbReference type="AlphaFoldDB" id="A0A9P3G011"/>
<evidence type="ECO:0000256" key="5">
    <source>
        <dbReference type="SAM" id="MobiDB-lite"/>
    </source>
</evidence>
<sequence>MGHTRIVETVKGCPFTHQKPSLTDDDVEALARENAALRIQRAWRARKRRAYLGTDFLWTDLITHARFQVDRNAAADGKNTAKVRWRRAIFLAMRLQDGNRLLADTGVEDNGAERKFLETQHWLELIDGKHRYGSNLKYYHRRWQQEDTDENFFHWLDRGGGRALSLKECPREQLERERIAYLAPAQRLNYLVQIDSEGKLRWARTGELVDTTPGRWKDGGHGRGIVSIPEGENVAADQDSDTRPRTPASQHAGEDMTFHYYLPAEPSKMSNRVKRWLWRNFTPRGLLERLLRATIQKDTWIYVSDKHFNIFIGIKTPGMFQHSSLLGGGLVTSAGLISVHEGMIHKLSPLSGHYRTSTQHFRRFITALEERGVDMATVHISRAEMALWG</sequence>
<dbReference type="GO" id="GO:0005737">
    <property type="term" value="C:cytoplasm"/>
    <property type="evidence" value="ECO:0007669"/>
    <property type="project" value="UniProtKB-SubCell"/>
</dbReference>
<comment type="subcellular location">
    <subcellularLocation>
        <location evidence="2">Cytoplasm</location>
    </subcellularLocation>
    <subcellularLocation>
        <location evidence="1">Nucleus</location>
    </subcellularLocation>
</comment>
<feature type="region of interest" description="Disordered" evidence="5">
    <location>
        <begin position="232"/>
        <end position="251"/>
    </location>
</feature>
<evidence type="ECO:0000256" key="4">
    <source>
        <dbReference type="ARBA" id="ARBA00023242"/>
    </source>
</evidence>
<evidence type="ECO:0000256" key="3">
    <source>
        <dbReference type="ARBA" id="ARBA00022490"/>
    </source>
</evidence>
<evidence type="ECO:0000256" key="2">
    <source>
        <dbReference type="ARBA" id="ARBA00004496"/>
    </source>
</evidence>
<dbReference type="GO" id="GO:0005634">
    <property type="term" value="C:nucleus"/>
    <property type="evidence" value="ECO:0007669"/>
    <property type="project" value="UniProtKB-SubCell"/>
</dbReference>
<gene>
    <name evidence="6" type="ORF">PsYK624_017900</name>
</gene>
<accession>A0A9P3G011</accession>
<proteinExistence type="predicted"/>
<comment type="caution">
    <text evidence="6">The sequence shown here is derived from an EMBL/GenBank/DDBJ whole genome shotgun (WGS) entry which is preliminary data.</text>
</comment>
<dbReference type="EMBL" id="BPQB01000003">
    <property type="protein sequence ID" value="GJE85711.1"/>
    <property type="molecule type" value="Genomic_DNA"/>
</dbReference>
<evidence type="ECO:0000313" key="6">
    <source>
        <dbReference type="EMBL" id="GJE85711.1"/>
    </source>
</evidence>
<organism evidence="6 7">
    <name type="scientific">Phanerochaete sordida</name>
    <dbReference type="NCBI Taxonomy" id="48140"/>
    <lineage>
        <taxon>Eukaryota</taxon>
        <taxon>Fungi</taxon>
        <taxon>Dikarya</taxon>
        <taxon>Basidiomycota</taxon>
        <taxon>Agaricomycotina</taxon>
        <taxon>Agaricomycetes</taxon>
        <taxon>Polyporales</taxon>
        <taxon>Phanerochaetaceae</taxon>
        <taxon>Phanerochaete</taxon>
    </lineage>
</organism>
<dbReference type="PANTHER" id="PTHR31250:SF27">
    <property type="entry name" value="IQ DOMAIN-CONTAINING PROTEIN IQM5"/>
    <property type="match status" value="1"/>
</dbReference>
<dbReference type="PANTHER" id="PTHR31250">
    <property type="entry name" value="IQ DOMAIN-CONTAINING PROTEIN IQM3"/>
    <property type="match status" value="1"/>
</dbReference>
<dbReference type="OrthoDB" id="7344096at2759"/>
<keyword evidence="4" id="KW-0539">Nucleus</keyword>